<accession>A0A7J4IWD2</accession>
<proteinExistence type="predicted"/>
<comment type="caution">
    <text evidence="1">The sequence shown here is derived from an EMBL/GenBank/DDBJ whole genome shotgun (WGS) entry which is preliminary data.</text>
</comment>
<protein>
    <submittedName>
        <fullName evidence="1">Uncharacterized protein</fullName>
    </submittedName>
</protein>
<sequence length="122" mass="13527">MAGWKRLGVSLARIAGVDPEFVHIIRYASAEEKVRHLARAARRLTANPEEARLLITESISSLRECRQASVAATEMEALKKFAQKRLSLGGSRAGYFGKNMGSDVQNSFSYLEKLFNAAQKLL</sequence>
<reference evidence="2" key="1">
    <citation type="journal article" date="2020" name="bioRxiv">
        <title>A rank-normalized archaeal taxonomy based on genome phylogeny resolves widespread incomplete and uneven classifications.</title>
        <authorList>
            <person name="Rinke C."/>
            <person name="Chuvochina M."/>
            <person name="Mussig A.J."/>
            <person name="Chaumeil P.-A."/>
            <person name="Waite D.W."/>
            <person name="Whitman W.B."/>
            <person name="Parks D.H."/>
            <person name="Hugenholtz P."/>
        </authorList>
    </citation>
    <scope>NUCLEOTIDE SEQUENCE [LARGE SCALE GENOMIC DNA]</scope>
</reference>
<dbReference type="AlphaFoldDB" id="A0A7J4IWD2"/>
<dbReference type="EMBL" id="DUGC01000058">
    <property type="protein sequence ID" value="HIH09782.1"/>
    <property type="molecule type" value="Genomic_DNA"/>
</dbReference>
<dbReference type="Proteomes" id="UP000565078">
    <property type="component" value="Unassembled WGS sequence"/>
</dbReference>
<name>A0A7J4IWD2_9ARCH</name>
<gene>
    <name evidence="1" type="ORF">HA254_03865</name>
</gene>
<evidence type="ECO:0000313" key="2">
    <source>
        <dbReference type="Proteomes" id="UP000565078"/>
    </source>
</evidence>
<evidence type="ECO:0000313" key="1">
    <source>
        <dbReference type="EMBL" id="HIH09782.1"/>
    </source>
</evidence>
<organism evidence="1 2">
    <name type="scientific">Candidatus Iainarchaeum sp</name>
    <dbReference type="NCBI Taxonomy" id="3101447"/>
    <lineage>
        <taxon>Archaea</taxon>
        <taxon>Candidatus Iainarchaeota</taxon>
        <taxon>Candidatus Iainarchaeia</taxon>
        <taxon>Candidatus Iainarchaeales</taxon>
        <taxon>Candidatus Iainarchaeaceae</taxon>
        <taxon>Candidatus Iainarchaeum</taxon>
    </lineage>
</organism>